<keyword evidence="3" id="KW-1185">Reference proteome</keyword>
<accession>A0A1I0RX71</accession>
<sequence length="336" mass="36092">MIAAAPAFADPIRIATFAAPLSRDGPGLLLRDLGREDAQIDAITAIISTVDPDILLLTDVDHDHDGLALTALRERFGYPHQFATRPNSGLMTTLDLDQNGKLGEARDAQGYGRFPGDGGMAILSRWPIGNVTDLSDLLWQDMPGATLPQEWPAVVNAQQRLSSAGHWIAPVLHPEGAITLMAFSATPPVFDGPEDRNGLRNRDELLLWSHILDTEELENFVILGNANLDPSDGEGLRDAMAEFLADPRLQDPEPISDGGNVAANPTHVGDPALDTADWPEDGPGNLRVSYVLPDADWIVADAGVFWPAPDDPLADLLGSDGLAAGPHRLVWVDISR</sequence>
<dbReference type="STRING" id="364200.SAMN04488515_3430"/>
<dbReference type="GO" id="GO:0004527">
    <property type="term" value="F:exonuclease activity"/>
    <property type="evidence" value="ECO:0007669"/>
    <property type="project" value="UniProtKB-KW"/>
</dbReference>
<keyword evidence="2" id="KW-0269">Exonuclease</keyword>
<dbReference type="AlphaFoldDB" id="A0A1I0RX71"/>
<name>A0A1I0RX71_9RHOB</name>
<keyword evidence="2" id="KW-0540">Nuclease</keyword>
<dbReference type="Pfam" id="PF03372">
    <property type="entry name" value="Exo_endo_phos"/>
    <property type="match status" value="1"/>
</dbReference>
<dbReference type="InterPro" id="IPR005135">
    <property type="entry name" value="Endo/exonuclease/phosphatase"/>
</dbReference>
<dbReference type="Proteomes" id="UP000199167">
    <property type="component" value="Unassembled WGS sequence"/>
</dbReference>
<gene>
    <name evidence="2" type="ORF">SAMN04488515_3430</name>
</gene>
<protein>
    <submittedName>
        <fullName evidence="2">Endonuclease/Exonuclease/phosphatase family protein</fullName>
    </submittedName>
</protein>
<organism evidence="2 3">
    <name type="scientific">Cognatiyoonia koreensis</name>
    <dbReference type="NCBI Taxonomy" id="364200"/>
    <lineage>
        <taxon>Bacteria</taxon>
        <taxon>Pseudomonadati</taxon>
        <taxon>Pseudomonadota</taxon>
        <taxon>Alphaproteobacteria</taxon>
        <taxon>Rhodobacterales</taxon>
        <taxon>Paracoccaceae</taxon>
        <taxon>Cognatiyoonia</taxon>
    </lineage>
</organism>
<keyword evidence="2" id="KW-0255">Endonuclease</keyword>
<dbReference type="InterPro" id="IPR036691">
    <property type="entry name" value="Endo/exonu/phosph_ase_sf"/>
</dbReference>
<feature type="domain" description="Endonuclease/exonuclease/phosphatase" evidence="1">
    <location>
        <begin position="32"/>
        <end position="320"/>
    </location>
</feature>
<evidence type="ECO:0000259" key="1">
    <source>
        <dbReference type="Pfam" id="PF03372"/>
    </source>
</evidence>
<evidence type="ECO:0000313" key="3">
    <source>
        <dbReference type="Proteomes" id="UP000199167"/>
    </source>
</evidence>
<keyword evidence="2" id="KW-0378">Hydrolase</keyword>
<evidence type="ECO:0000313" key="2">
    <source>
        <dbReference type="EMBL" id="SEW46026.1"/>
    </source>
</evidence>
<dbReference type="Gene3D" id="3.60.10.10">
    <property type="entry name" value="Endonuclease/exonuclease/phosphatase"/>
    <property type="match status" value="1"/>
</dbReference>
<proteinExistence type="predicted"/>
<dbReference type="SUPFAM" id="SSF56219">
    <property type="entry name" value="DNase I-like"/>
    <property type="match status" value="1"/>
</dbReference>
<dbReference type="EMBL" id="FOIZ01000002">
    <property type="protein sequence ID" value="SEW46026.1"/>
    <property type="molecule type" value="Genomic_DNA"/>
</dbReference>
<dbReference type="GO" id="GO:0004519">
    <property type="term" value="F:endonuclease activity"/>
    <property type="evidence" value="ECO:0007669"/>
    <property type="project" value="UniProtKB-KW"/>
</dbReference>
<reference evidence="2 3" key="1">
    <citation type="submission" date="2016-10" db="EMBL/GenBank/DDBJ databases">
        <authorList>
            <person name="de Groot N.N."/>
        </authorList>
    </citation>
    <scope>NUCLEOTIDE SEQUENCE [LARGE SCALE GENOMIC DNA]</scope>
    <source>
        <strain evidence="2 3">DSM 17925</strain>
    </source>
</reference>